<dbReference type="AlphaFoldDB" id="A0AAV5UQX8"/>
<evidence type="ECO:0000313" key="4">
    <source>
        <dbReference type="Proteomes" id="UP001432322"/>
    </source>
</evidence>
<sequence length="166" mass="18726">INPIIMSPSISTLAAVSTLLVAYVSANCESGWRYLPTTQSCYKLIDSQLPWSVAEIRCLYQGGHHASIASYEENQFVHETARHQEVWTGAAFFGSAYEYVNSDHAPFGYWEGWEQGGYRPSMNRARRCVKINDRGEWFQSCCKKLAVTVCKKPASPAWGVDNNLRH</sequence>
<proteinExistence type="predicted"/>
<feature type="signal peptide" evidence="1">
    <location>
        <begin position="1"/>
        <end position="26"/>
    </location>
</feature>
<name>A0AAV5UQX8_9BILA</name>
<comment type="caution">
    <text evidence="3">The sequence shown here is derived from an EMBL/GenBank/DDBJ whole genome shotgun (WGS) entry which is preliminary data.</text>
</comment>
<feature type="non-terminal residue" evidence="3">
    <location>
        <position position="1"/>
    </location>
</feature>
<dbReference type="InterPro" id="IPR001304">
    <property type="entry name" value="C-type_lectin-like"/>
</dbReference>
<evidence type="ECO:0000256" key="1">
    <source>
        <dbReference type="SAM" id="SignalP"/>
    </source>
</evidence>
<organism evidence="3 4">
    <name type="scientific">Pristionchus fissidentatus</name>
    <dbReference type="NCBI Taxonomy" id="1538716"/>
    <lineage>
        <taxon>Eukaryota</taxon>
        <taxon>Metazoa</taxon>
        <taxon>Ecdysozoa</taxon>
        <taxon>Nematoda</taxon>
        <taxon>Chromadorea</taxon>
        <taxon>Rhabditida</taxon>
        <taxon>Rhabditina</taxon>
        <taxon>Diplogasteromorpha</taxon>
        <taxon>Diplogasteroidea</taxon>
        <taxon>Neodiplogasteridae</taxon>
        <taxon>Pristionchus</taxon>
    </lineage>
</organism>
<dbReference type="PANTHER" id="PTHR22803">
    <property type="entry name" value="MANNOSE, PHOSPHOLIPASE, LECTIN RECEPTOR RELATED"/>
    <property type="match status" value="1"/>
</dbReference>
<accession>A0AAV5UQX8</accession>
<dbReference type="Proteomes" id="UP001432322">
    <property type="component" value="Unassembled WGS sequence"/>
</dbReference>
<dbReference type="EMBL" id="BTSY01000001">
    <property type="protein sequence ID" value="GMT08871.1"/>
    <property type="molecule type" value="Genomic_DNA"/>
</dbReference>
<reference evidence="3" key="1">
    <citation type="submission" date="2023-10" db="EMBL/GenBank/DDBJ databases">
        <title>Genome assembly of Pristionchus species.</title>
        <authorList>
            <person name="Yoshida K."/>
            <person name="Sommer R.J."/>
        </authorList>
    </citation>
    <scope>NUCLEOTIDE SEQUENCE</scope>
    <source>
        <strain evidence="3">RS5133</strain>
    </source>
</reference>
<gene>
    <name evidence="3" type="ORF">PFISCL1PPCAC_168</name>
</gene>
<evidence type="ECO:0000259" key="2">
    <source>
        <dbReference type="PROSITE" id="PS50041"/>
    </source>
</evidence>
<dbReference type="Gene3D" id="3.10.100.10">
    <property type="entry name" value="Mannose-Binding Protein A, subunit A"/>
    <property type="match status" value="1"/>
</dbReference>
<evidence type="ECO:0000313" key="3">
    <source>
        <dbReference type="EMBL" id="GMT08871.1"/>
    </source>
</evidence>
<dbReference type="Pfam" id="PF00059">
    <property type="entry name" value="Lectin_C"/>
    <property type="match status" value="1"/>
</dbReference>
<keyword evidence="1" id="KW-0732">Signal</keyword>
<dbReference type="InterPro" id="IPR016186">
    <property type="entry name" value="C-type_lectin-like/link_sf"/>
</dbReference>
<dbReference type="InterPro" id="IPR016187">
    <property type="entry name" value="CTDL_fold"/>
</dbReference>
<dbReference type="CDD" id="cd00037">
    <property type="entry name" value="CLECT"/>
    <property type="match status" value="1"/>
</dbReference>
<dbReference type="InterPro" id="IPR050111">
    <property type="entry name" value="C-type_lectin/snaclec_domain"/>
</dbReference>
<keyword evidence="4" id="KW-1185">Reference proteome</keyword>
<feature type="chain" id="PRO_5043473134" description="C-type lectin domain-containing protein" evidence="1">
    <location>
        <begin position="27"/>
        <end position="166"/>
    </location>
</feature>
<dbReference type="SUPFAM" id="SSF56436">
    <property type="entry name" value="C-type lectin-like"/>
    <property type="match status" value="1"/>
</dbReference>
<feature type="domain" description="C-type lectin" evidence="2">
    <location>
        <begin position="37"/>
        <end position="151"/>
    </location>
</feature>
<dbReference type="SMART" id="SM00034">
    <property type="entry name" value="CLECT"/>
    <property type="match status" value="1"/>
</dbReference>
<protein>
    <recommendedName>
        <fullName evidence="2">C-type lectin domain-containing protein</fullName>
    </recommendedName>
</protein>
<dbReference type="PROSITE" id="PS50041">
    <property type="entry name" value="C_TYPE_LECTIN_2"/>
    <property type="match status" value="1"/>
</dbReference>